<sequence>MNPHTRKCRLRPERLHLTHPPSLPRSNPLPYTLPHQKRLPKMLRSKLRSIAPHAQFPLIVNGPMMGVVSPALAAEVSKAGGLGFVASVLDVSAGSAQLSKLEEDIKACRELLRNHVDLTPRLPIGISFLTSHKSIGLFKETALPIVRAHKPLAVWLFAPQESIKPHAEIIAALKGLETPPTVFVQVGHLTAAREAVRDGADVVVCQGSDAGGHQYVRGSGVVSLVPSVRRMIEKEFPDKEVILLAAGGISTGDSVAATMVMGTAGAVMGTRFTVANESSYPEFRKEMVLKTTDGGTQTLKSSFNDLINNSPVWAHISHTYDGRAIIGPLHERFMSGSSLEECQEALHTEYTEDEAKKVLSTWAGTGVGLVEKAQPAAEIVREVREEAVETLKRATELI</sequence>
<keyword evidence="5" id="KW-1185">Reference proteome</keyword>
<dbReference type="Proteomes" id="UP000887229">
    <property type="component" value="Unassembled WGS sequence"/>
</dbReference>
<evidence type="ECO:0000256" key="1">
    <source>
        <dbReference type="ARBA" id="ARBA00022630"/>
    </source>
</evidence>
<dbReference type="InterPro" id="IPR004136">
    <property type="entry name" value="NMO"/>
</dbReference>
<dbReference type="CDD" id="cd04730">
    <property type="entry name" value="NPD_like"/>
    <property type="match status" value="1"/>
</dbReference>
<dbReference type="OrthoDB" id="2349068at2759"/>
<evidence type="ECO:0008006" key="6">
    <source>
        <dbReference type="Google" id="ProtNLM"/>
    </source>
</evidence>
<organism evidence="4 5">
    <name type="scientific">Emericellopsis atlantica</name>
    <dbReference type="NCBI Taxonomy" id="2614577"/>
    <lineage>
        <taxon>Eukaryota</taxon>
        <taxon>Fungi</taxon>
        <taxon>Dikarya</taxon>
        <taxon>Ascomycota</taxon>
        <taxon>Pezizomycotina</taxon>
        <taxon>Sordariomycetes</taxon>
        <taxon>Hypocreomycetidae</taxon>
        <taxon>Hypocreales</taxon>
        <taxon>Bionectriaceae</taxon>
        <taxon>Emericellopsis</taxon>
    </lineage>
</organism>
<dbReference type="SUPFAM" id="SSF51412">
    <property type="entry name" value="Inosine monophosphate dehydrogenase (IMPDH)"/>
    <property type="match status" value="1"/>
</dbReference>
<gene>
    <name evidence="4" type="ORF">F5Z01DRAFT_654240</name>
</gene>
<reference evidence="4" key="1">
    <citation type="journal article" date="2021" name="IMA Fungus">
        <title>Genomic characterization of three marine fungi, including Emericellopsis atlantica sp. nov. with signatures of a generalist lifestyle and marine biomass degradation.</title>
        <authorList>
            <person name="Hagestad O.C."/>
            <person name="Hou L."/>
            <person name="Andersen J.H."/>
            <person name="Hansen E.H."/>
            <person name="Altermark B."/>
            <person name="Li C."/>
            <person name="Kuhnert E."/>
            <person name="Cox R.J."/>
            <person name="Crous P.W."/>
            <person name="Spatafora J.W."/>
            <person name="Lail K."/>
            <person name="Amirebrahimi M."/>
            <person name="Lipzen A."/>
            <person name="Pangilinan J."/>
            <person name="Andreopoulos W."/>
            <person name="Hayes R.D."/>
            <person name="Ng V."/>
            <person name="Grigoriev I.V."/>
            <person name="Jackson S.A."/>
            <person name="Sutton T.D.S."/>
            <person name="Dobson A.D.W."/>
            <person name="Rama T."/>
        </authorList>
    </citation>
    <scope>NUCLEOTIDE SEQUENCE</scope>
    <source>
        <strain evidence="4">TS7</strain>
    </source>
</reference>
<dbReference type="RefSeq" id="XP_046118493.1">
    <property type="nucleotide sequence ID" value="XM_046263407.1"/>
</dbReference>
<keyword evidence="1" id="KW-0285">Flavoprotein</keyword>
<proteinExistence type="predicted"/>
<keyword evidence="3" id="KW-0560">Oxidoreductase</keyword>
<evidence type="ECO:0000313" key="4">
    <source>
        <dbReference type="EMBL" id="KAG9254569.1"/>
    </source>
</evidence>
<keyword evidence="2" id="KW-0288">FMN</keyword>
<dbReference type="PANTHER" id="PTHR32332:SF34">
    <property type="entry name" value="2-NITROPROPANE DIOXYGENASE FAMILY, PUTATIVE-RELATED"/>
    <property type="match status" value="1"/>
</dbReference>
<name>A0A9P7ZLZ4_9HYPO</name>
<dbReference type="GeneID" id="70294310"/>
<dbReference type="EMBL" id="MU251253">
    <property type="protein sequence ID" value="KAG9254569.1"/>
    <property type="molecule type" value="Genomic_DNA"/>
</dbReference>
<protein>
    <recommendedName>
        <fullName evidence="6">Nitronate monooxygenase domain-containing protein</fullName>
    </recommendedName>
</protein>
<comment type="caution">
    <text evidence="4">The sequence shown here is derived from an EMBL/GenBank/DDBJ whole genome shotgun (WGS) entry which is preliminary data.</text>
</comment>
<evidence type="ECO:0000256" key="3">
    <source>
        <dbReference type="ARBA" id="ARBA00023002"/>
    </source>
</evidence>
<evidence type="ECO:0000256" key="2">
    <source>
        <dbReference type="ARBA" id="ARBA00022643"/>
    </source>
</evidence>
<dbReference type="GO" id="GO:0018580">
    <property type="term" value="F:nitronate monooxygenase activity"/>
    <property type="evidence" value="ECO:0007669"/>
    <property type="project" value="InterPro"/>
</dbReference>
<evidence type="ECO:0000313" key="5">
    <source>
        <dbReference type="Proteomes" id="UP000887229"/>
    </source>
</evidence>
<dbReference type="PANTHER" id="PTHR32332">
    <property type="entry name" value="2-NITROPROPANE DIOXYGENASE"/>
    <property type="match status" value="1"/>
</dbReference>
<dbReference type="Pfam" id="PF03060">
    <property type="entry name" value="NMO"/>
    <property type="match status" value="2"/>
</dbReference>
<dbReference type="AlphaFoldDB" id="A0A9P7ZLZ4"/>
<accession>A0A9P7ZLZ4</accession>
<dbReference type="Gene3D" id="3.20.20.70">
    <property type="entry name" value="Aldolase class I"/>
    <property type="match status" value="1"/>
</dbReference>
<dbReference type="InterPro" id="IPR013785">
    <property type="entry name" value="Aldolase_TIM"/>
</dbReference>